<proteinExistence type="predicted"/>
<dbReference type="PROSITE" id="PS51371">
    <property type="entry name" value="CBS"/>
    <property type="match status" value="2"/>
</dbReference>
<dbReference type="Gene3D" id="3.10.580.10">
    <property type="entry name" value="CBS-domain"/>
    <property type="match status" value="1"/>
</dbReference>
<dbReference type="SMART" id="SM00116">
    <property type="entry name" value="CBS"/>
    <property type="match status" value="2"/>
</dbReference>
<dbReference type="InterPro" id="IPR044725">
    <property type="entry name" value="CBSX3_CBS_dom"/>
</dbReference>
<dbReference type="InterPro" id="IPR051257">
    <property type="entry name" value="Diverse_CBS-Domain"/>
</dbReference>
<evidence type="ECO:0000256" key="2">
    <source>
        <dbReference type="PROSITE-ProRule" id="PRU00703"/>
    </source>
</evidence>
<keyword evidence="6" id="KW-1185">Reference proteome</keyword>
<evidence type="ECO:0000313" key="5">
    <source>
        <dbReference type="EMBL" id="OSX79195.1"/>
    </source>
</evidence>
<reference evidence="5 6" key="1">
    <citation type="submission" date="2017-03" db="EMBL/GenBank/DDBJ databases">
        <title>WGS assembly of Porphyra umbilicalis.</title>
        <authorList>
            <person name="Brawley S.H."/>
            <person name="Blouin N.A."/>
            <person name="Ficko-Blean E."/>
            <person name="Wheeler G.L."/>
            <person name="Lohr M."/>
            <person name="Goodson H.V."/>
            <person name="Jenkins J.W."/>
            <person name="Blaby-Haas C.E."/>
            <person name="Helliwell K.E."/>
            <person name="Chan C."/>
            <person name="Marriage T."/>
            <person name="Bhattacharya D."/>
            <person name="Klein A.S."/>
            <person name="Badis Y."/>
            <person name="Brodie J."/>
            <person name="Cao Y."/>
            <person name="Collen J."/>
            <person name="Dittami S.M."/>
            <person name="Gachon C.M."/>
            <person name="Green B.R."/>
            <person name="Karpowicz S."/>
            <person name="Kim J.W."/>
            <person name="Kudahl U."/>
            <person name="Lin S."/>
            <person name="Michel G."/>
            <person name="Mittag M."/>
            <person name="Olson B.J."/>
            <person name="Pangilinan J."/>
            <person name="Peng Y."/>
            <person name="Qiu H."/>
            <person name="Shu S."/>
            <person name="Singer J.T."/>
            <person name="Smith A.G."/>
            <person name="Sprecher B.N."/>
            <person name="Wagner V."/>
            <person name="Wang W."/>
            <person name="Wang Z.-Y."/>
            <person name="Yan J."/>
            <person name="Yarish C."/>
            <person name="Zoeuner-Riek S."/>
            <person name="Zhuang Y."/>
            <person name="Zou Y."/>
            <person name="Lindquist E.A."/>
            <person name="Grimwood J."/>
            <person name="Barry K."/>
            <person name="Rokhsar D.S."/>
            <person name="Schmutz J."/>
            <person name="Stiller J.W."/>
            <person name="Grossman A.R."/>
            <person name="Prochnik S.E."/>
        </authorList>
    </citation>
    <scope>NUCLEOTIDE SEQUENCE [LARGE SCALE GENOMIC DNA]</scope>
    <source>
        <strain evidence="5">4086291</strain>
    </source>
</reference>
<evidence type="ECO:0000256" key="3">
    <source>
        <dbReference type="SAM" id="MobiDB-lite"/>
    </source>
</evidence>
<organism evidence="5 6">
    <name type="scientific">Porphyra umbilicalis</name>
    <name type="common">Purple laver</name>
    <name type="synonym">Red alga</name>
    <dbReference type="NCBI Taxonomy" id="2786"/>
    <lineage>
        <taxon>Eukaryota</taxon>
        <taxon>Rhodophyta</taxon>
        <taxon>Bangiophyceae</taxon>
        <taxon>Bangiales</taxon>
        <taxon>Bangiaceae</taxon>
        <taxon>Porphyra</taxon>
    </lineage>
</organism>
<dbReference type="Proteomes" id="UP000218209">
    <property type="component" value="Unassembled WGS sequence"/>
</dbReference>
<dbReference type="EMBL" id="KV918795">
    <property type="protein sequence ID" value="OSX79195.1"/>
    <property type="molecule type" value="Genomic_DNA"/>
</dbReference>
<dbReference type="AlphaFoldDB" id="A0A1X6PEM3"/>
<evidence type="ECO:0000313" key="6">
    <source>
        <dbReference type="Proteomes" id="UP000218209"/>
    </source>
</evidence>
<feature type="domain" description="CBS" evidence="4">
    <location>
        <begin position="91"/>
        <end position="156"/>
    </location>
</feature>
<dbReference type="InterPro" id="IPR046342">
    <property type="entry name" value="CBS_dom_sf"/>
</dbReference>
<dbReference type="InterPro" id="IPR000644">
    <property type="entry name" value="CBS_dom"/>
</dbReference>
<name>A0A1X6PEM3_PORUM</name>
<dbReference type="PANTHER" id="PTHR43080:SF2">
    <property type="entry name" value="CBS DOMAIN-CONTAINING PROTEIN"/>
    <property type="match status" value="1"/>
</dbReference>
<dbReference type="Pfam" id="PF00571">
    <property type="entry name" value="CBS"/>
    <property type="match status" value="2"/>
</dbReference>
<protein>
    <recommendedName>
        <fullName evidence="4">CBS domain-containing protein</fullName>
    </recommendedName>
</protein>
<feature type="domain" description="CBS" evidence="4">
    <location>
        <begin position="165"/>
        <end position="222"/>
    </location>
</feature>
<accession>A0A1X6PEM3</accession>
<sequence>MATRAAAAVAAAAARRASPLLPRAGVATAATRATMAAAAPRAWVATRALGSTPAAAAKAAPPPPRDAAAADGAGNKSMFTSGTVRVADVLALKGEVFYSTTADALVYDAIVEMVKHNIGSLVVVEPAEGGAGGLKPVGILTERDYLDKVVILGRSSRTTKVSAIMSEKKLVAVGGDTTLGDCMDLMVANRVRHIPVLEENGLLKGLISIGDVVKELVDSHKRNAESMSDYIRGGW</sequence>
<keyword evidence="1 2" id="KW-0129">CBS domain</keyword>
<dbReference type="SUPFAM" id="SSF54631">
    <property type="entry name" value="CBS-domain pair"/>
    <property type="match status" value="1"/>
</dbReference>
<feature type="region of interest" description="Disordered" evidence="3">
    <location>
        <begin position="54"/>
        <end position="74"/>
    </location>
</feature>
<dbReference type="PANTHER" id="PTHR43080">
    <property type="entry name" value="CBS DOMAIN-CONTAINING PROTEIN CBSX3, MITOCHONDRIAL"/>
    <property type="match status" value="1"/>
</dbReference>
<dbReference type="OrthoDB" id="418595at2759"/>
<gene>
    <name evidence="5" type="ORF">BU14_0084s0009</name>
</gene>
<evidence type="ECO:0000259" key="4">
    <source>
        <dbReference type="PROSITE" id="PS51371"/>
    </source>
</evidence>
<evidence type="ECO:0000256" key="1">
    <source>
        <dbReference type="ARBA" id="ARBA00023122"/>
    </source>
</evidence>
<dbReference type="CDD" id="cd04623">
    <property type="entry name" value="CBS_pair_bac_euk"/>
    <property type="match status" value="1"/>
</dbReference>